<dbReference type="InParanoid" id="A0A059AYJ1"/>
<name>A0A059AYJ1_EUCGR</name>
<dbReference type="EMBL" id="KK198760">
    <property type="protein sequence ID" value="KCW58829.1"/>
    <property type="molecule type" value="Genomic_DNA"/>
</dbReference>
<protein>
    <submittedName>
        <fullName evidence="1">Uncharacterized protein</fullName>
    </submittedName>
</protein>
<reference evidence="1" key="1">
    <citation type="submission" date="2013-07" db="EMBL/GenBank/DDBJ databases">
        <title>The genome of Eucalyptus grandis.</title>
        <authorList>
            <person name="Schmutz J."/>
            <person name="Hayes R."/>
            <person name="Myburg A."/>
            <person name="Tuskan G."/>
            <person name="Grattapaglia D."/>
            <person name="Rokhsar D.S."/>
        </authorList>
    </citation>
    <scope>NUCLEOTIDE SEQUENCE</scope>
    <source>
        <tissue evidence="1">Leaf extractions</tissue>
    </source>
</reference>
<accession>A0A059AYJ1</accession>
<dbReference type="AlphaFoldDB" id="A0A059AYJ1"/>
<proteinExistence type="predicted"/>
<organism evidence="1">
    <name type="scientific">Eucalyptus grandis</name>
    <name type="common">Flooded gum</name>
    <dbReference type="NCBI Taxonomy" id="71139"/>
    <lineage>
        <taxon>Eukaryota</taxon>
        <taxon>Viridiplantae</taxon>
        <taxon>Streptophyta</taxon>
        <taxon>Embryophyta</taxon>
        <taxon>Tracheophyta</taxon>
        <taxon>Spermatophyta</taxon>
        <taxon>Magnoliopsida</taxon>
        <taxon>eudicotyledons</taxon>
        <taxon>Gunneridae</taxon>
        <taxon>Pentapetalae</taxon>
        <taxon>rosids</taxon>
        <taxon>malvids</taxon>
        <taxon>Myrtales</taxon>
        <taxon>Myrtaceae</taxon>
        <taxon>Myrtoideae</taxon>
        <taxon>Eucalypteae</taxon>
        <taxon>Eucalyptus</taxon>
    </lineage>
</organism>
<gene>
    <name evidence="1" type="ORF">EUGRSUZ_H01467</name>
</gene>
<sequence>MLGCSPIRKNHVDTENTKGCKMNIDGKPDKKIVPCFMNLFLNWNNPTRELAVLFFLLIIKKDESFP</sequence>
<dbReference type="Gramene" id="KCW58829">
    <property type="protein sequence ID" value="KCW58829"/>
    <property type="gene ID" value="EUGRSUZ_H01467"/>
</dbReference>
<evidence type="ECO:0000313" key="1">
    <source>
        <dbReference type="EMBL" id="KCW58829.1"/>
    </source>
</evidence>